<dbReference type="PANTHER" id="PTHR47706">
    <property type="entry name" value="NMRA-LIKE FAMILY PROTEIN"/>
    <property type="match status" value="1"/>
</dbReference>
<evidence type="ECO:0000313" key="5">
    <source>
        <dbReference type="EMBL" id="KAF3202637.1"/>
    </source>
</evidence>
<proteinExistence type="predicted"/>
<evidence type="ECO:0000313" key="9">
    <source>
        <dbReference type="Proteomes" id="UP000479691"/>
    </source>
</evidence>
<protein>
    <recommendedName>
        <fullName evidence="3">NmrA-like domain-containing protein</fullName>
    </recommendedName>
</protein>
<name>A0A6G1MJC9_ORBOL</name>
<dbReference type="Gene3D" id="3.40.50.720">
    <property type="entry name" value="NAD(P)-binding Rossmann-like Domain"/>
    <property type="match status" value="1"/>
</dbReference>
<dbReference type="PANTHER" id="PTHR47706:SF9">
    <property type="entry name" value="NMRA-LIKE DOMAIN-CONTAINING PROTEIN-RELATED"/>
    <property type="match status" value="1"/>
</dbReference>
<dbReference type="Pfam" id="PF05368">
    <property type="entry name" value="NmrA"/>
    <property type="match status" value="1"/>
</dbReference>
<evidence type="ECO:0000313" key="8">
    <source>
        <dbReference type="Proteomes" id="UP000472727"/>
    </source>
</evidence>
<organism evidence="4 9">
    <name type="scientific">Orbilia oligospora</name>
    <name type="common">Nematode-trapping fungus</name>
    <name type="synonym">Arthrobotrys oligospora</name>
    <dbReference type="NCBI Taxonomy" id="2813651"/>
    <lineage>
        <taxon>Eukaryota</taxon>
        <taxon>Fungi</taxon>
        <taxon>Dikarya</taxon>
        <taxon>Ascomycota</taxon>
        <taxon>Pezizomycotina</taxon>
        <taxon>Orbiliomycetes</taxon>
        <taxon>Orbiliales</taxon>
        <taxon>Orbiliaceae</taxon>
        <taxon>Orbilia</taxon>
    </lineage>
</organism>
<evidence type="ECO:0000313" key="4">
    <source>
        <dbReference type="EMBL" id="KAF3164106.1"/>
    </source>
</evidence>
<reference evidence="8 9" key="1">
    <citation type="submission" date="2019-06" db="EMBL/GenBank/DDBJ databases">
        <authorList>
            <person name="Palmer J.M."/>
        </authorList>
    </citation>
    <scope>NUCLEOTIDE SEQUENCE [LARGE SCALE GENOMIC DNA]</scope>
    <source>
        <strain evidence="6 8">TWF106</strain>
        <strain evidence="7 10">TWF191</strain>
        <strain evidence="5">TWF679</strain>
        <strain evidence="4 9">TWF788</strain>
    </source>
</reference>
<keyword evidence="2" id="KW-0560">Oxidoreductase</keyword>
<evidence type="ECO:0000256" key="2">
    <source>
        <dbReference type="ARBA" id="ARBA00023002"/>
    </source>
</evidence>
<dbReference type="EMBL" id="JAABOE010000116">
    <property type="protein sequence ID" value="KAF3164106.1"/>
    <property type="molecule type" value="Genomic_DNA"/>
</dbReference>
<feature type="domain" description="NmrA-like" evidence="3">
    <location>
        <begin position="5"/>
        <end position="226"/>
    </location>
</feature>
<dbReference type="InterPro" id="IPR045312">
    <property type="entry name" value="PCBER-like"/>
</dbReference>
<dbReference type="CDD" id="cd05259">
    <property type="entry name" value="PCBER_SDR_a"/>
    <property type="match status" value="1"/>
</dbReference>
<comment type="caution">
    <text evidence="4">The sequence shown here is derived from an EMBL/GenBank/DDBJ whole genome shotgun (WGS) entry which is preliminary data.</text>
</comment>
<accession>A0A6G1MJC9</accession>
<dbReference type="EMBL" id="WIPF01000057">
    <property type="protein sequence ID" value="KAF3217812.1"/>
    <property type="molecule type" value="Genomic_DNA"/>
</dbReference>
<evidence type="ECO:0000256" key="1">
    <source>
        <dbReference type="ARBA" id="ARBA00022857"/>
    </source>
</evidence>
<sequence>MSDIKNVIVVGGTGNLGVPIVQALAASGAFTVSVLTRSGSESRAFPDGFRILDTDYSPSSLEEAFNGQHAVVSVVAGAALGEQKKLIDAAVAAGVKRFIPSEFGSNTNNKEAQELVPIFSRKVEIKNYLESQTSNGLTWTGIVTGPVFDRSLKLGVLGFDISARRATIYDSGDRPFTASTVAQVSSAVVGVLRNPDKTENKYVYVGSFTTTQNETLAALEAVTGDSWAVDTTSSTEKVEAGKEQVLRRRDSTAIRPLITAAMYHERSGSDFETEVGLSNEVLGLNKEDLTTVIKQVISEL</sequence>
<dbReference type="OrthoDB" id="9984533at2759"/>
<evidence type="ECO:0000259" key="3">
    <source>
        <dbReference type="Pfam" id="PF05368"/>
    </source>
</evidence>
<evidence type="ECO:0000313" key="7">
    <source>
        <dbReference type="EMBL" id="KAF3217812.1"/>
    </source>
</evidence>
<dbReference type="InterPro" id="IPR008030">
    <property type="entry name" value="NmrA-like"/>
</dbReference>
<dbReference type="Gene3D" id="3.90.25.10">
    <property type="entry name" value="UDP-galactose 4-epimerase, domain 1"/>
    <property type="match status" value="1"/>
</dbReference>
<dbReference type="EMBL" id="WIWT01000086">
    <property type="protein sequence ID" value="KAF3202637.1"/>
    <property type="molecule type" value="Genomic_DNA"/>
</dbReference>
<dbReference type="InterPro" id="IPR036291">
    <property type="entry name" value="NAD(P)-bd_dom_sf"/>
</dbReference>
<dbReference type="Proteomes" id="UP000614610">
    <property type="component" value="Unassembled WGS sequence"/>
</dbReference>
<dbReference type="Proteomes" id="UP000472727">
    <property type="component" value="Unassembled WGS sequence"/>
</dbReference>
<dbReference type="InterPro" id="IPR051609">
    <property type="entry name" value="NmrA/Isoflavone_reductase-like"/>
</dbReference>
<gene>
    <name evidence="6" type="ORF">TWF106_009505</name>
    <name evidence="7" type="ORF">TWF191_008442</name>
    <name evidence="5" type="ORF">TWF679_010731</name>
    <name evidence="4" type="ORF">TWF788_001244</name>
</gene>
<dbReference type="AlphaFoldDB" id="A0A6G1MJC9"/>
<dbReference type="SUPFAM" id="SSF51735">
    <property type="entry name" value="NAD(P)-binding Rossmann-fold domains"/>
    <property type="match status" value="1"/>
</dbReference>
<keyword evidence="1" id="KW-0521">NADP</keyword>
<dbReference type="EMBL" id="WIWS01000064">
    <property type="protein sequence ID" value="KAF3213378.1"/>
    <property type="molecule type" value="Genomic_DNA"/>
</dbReference>
<evidence type="ECO:0000313" key="10">
    <source>
        <dbReference type="Proteomes" id="UP000483672"/>
    </source>
</evidence>
<evidence type="ECO:0000313" key="6">
    <source>
        <dbReference type="EMBL" id="KAF3213378.1"/>
    </source>
</evidence>
<dbReference type="Proteomes" id="UP000483672">
    <property type="component" value="Unassembled WGS sequence"/>
</dbReference>
<dbReference type="Proteomes" id="UP000479691">
    <property type="component" value="Unassembled WGS sequence"/>
</dbReference>
<dbReference type="GO" id="GO:0016491">
    <property type="term" value="F:oxidoreductase activity"/>
    <property type="evidence" value="ECO:0007669"/>
    <property type="project" value="UniProtKB-KW"/>
</dbReference>